<feature type="transmembrane region" description="Helical" evidence="6">
    <location>
        <begin position="420"/>
        <end position="442"/>
    </location>
</feature>
<dbReference type="InterPro" id="IPR011701">
    <property type="entry name" value="MFS"/>
</dbReference>
<evidence type="ECO:0000256" key="5">
    <source>
        <dbReference type="ARBA" id="ARBA00023136"/>
    </source>
</evidence>
<dbReference type="EMBL" id="JACYTN010000003">
    <property type="protein sequence ID" value="MBD8497884.1"/>
    <property type="molecule type" value="Genomic_DNA"/>
</dbReference>
<evidence type="ECO:0000256" key="2">
    <source>
        <dbReference type="ARBA" id="ARBA00022448"/>
    </source>
</evidence>
<reference evidence="8 9" key="1">
    <citation type="submission" date="2020-09" db="EMBL/GenBank/DDBJ databases">
        <title>Paenibacillus sp. CAU 1523 isolated from sand of Haeundae Beach.</title>
        <authorList>
            <person name="Kim W."/>
        </authorList>
    </citation>
    <scope>NUCLEOTIDE SEQUENCE [LARGE SCALE GENOMIC DNA]</scope>
    <source>
        <strain evidence="8 9">CAU 1523</strain>
    </source>
</reference>
<comment type="subcellular location">
    <subcellularLocation>
        <location evidence="1">Cell membrane</location>
        <topology evidence="1">Multi-pass membrane protein</topology>
    </subcellularLocation>
</comment>
<dbReference type="PRINTS" id="PR01036">
    <property type="entry name" value="TCRTETB"/>
</dbReference>
<feature type="transmembrane region" description="Helical" evidence="6">
    <location>
        <begin position="173"/>
        <end position="191"/>
    </location>
</feature>
<gene>
    <name evidence="8" type="ORF">IFO66_06130</name>
</gene>
<accession>A0ABR9AW60</accession>
<dbReference type="PANTHER" id="PTHR23501">
    <property type="entry name" value="MAJOR FACILITATOR SUPERFAMILY"/>
    <property type="match status" value="1"/>
</dbReference>
<keyword evidence="2" id="KW-0813">Transport</keyword>
<sequence length="452" mass="48030">MKLQKSTTTSIKGLPRAATTFTFLLGIFMGALDHGIVGPALSSIIEAYGLETSWGVWSFTVYTLLFAVSIPLLGKLSDRFGRKQTFVFGITMFAIGSLIAAIAPNFTVFLIGRAIQAIGSGGIFPITGAQIVASYPTEMRGRILGLIGVIFGVGTILGPVIGGIIVSHFDWQMVFWINIPISLIILILISMVKQEQQIVKKPIDIMGILVLTTIILAVMLGITIMNFWIVFLGIILVPLLVKVERKHADPILKITYFTKMHTLTLLIASMISGFIMASATNLMPLFAENILNLDKEGAGISVAPLAAASMIASLIGGILVDKLGAKKVLIIGFFITLLAAIGLSTGVDTLALFYPVIVLMGFGIGIVIGAPLNILIIQVVDVKETGSAIGYISLFRSLGSTLGPTIAGLCLTIFDNDFENVFMISGVVSLASLVLLISLVGAKKPTLASCNQ</sequence>
<dbReference type="Proteomes" id="UP000634529">
    <property type="component" value="Unassembled WGS sequence"/>
</dbReference>
<protein>
    <submittedName>
        <fullName evidence="8">MFS transporter</fullName>
    </submittedName>
</protein>
<dbReference type="RefSeq" id="WP_192024304.1">
    <property type="nucleotide sequence ID" value="NZ_JACYTN010000003.1"/>
</dbReference>
<feature type="transmembrane region" description="Helical" evidence="6">
    <location>
        <begin position="298"/>
        <end position="321"/>
    </location>
</feature>
<keyword evidence="9" id="KW-1185">Reference proteome</keyword>
<proteinExistence type="predicted"/>
<evidence type="ECO:0000259" key="7">
    <source>
        <dbReference type="PROSITE" id="PS50850"/>
    </source>
</evidence>
<feature type="transmembrane region" description="Helical" evidence="6">
    <location>
        <begin position="54"/>
        <end position="74"/>
    </location>
</feature>
<feature type="domain" description="Major facilitator superfamily (MFS) profile" evidence="7">
    <location>
        <begin position="19"/>
        <end position="444"/>
    </location>
</feature>
<evidence type="ECO:0000313" key="8">
    <source>
        <dbReference type="EMBL" id="MBD8497884.1"/>
    </source>
</evidence>
<keyword evidence="4 6" id="KW-1133">Transmembrane helix</keyword>
<keyword evidence="5 6" id="KW-0472">Membrane</keyword>
<feature type="transmembrane region" description="Helical" evidence="6">
    <location>
        <begin position="143"/>
        <end position="167"/>
    </location>
</feature>
<evidence type="ECO:0000256" key="3">
    <source>
        <dbReference type="ARBA" id="ARBA00022692"/>
    </source>
</evidence>
<feature type="transmembrane region" description="Helical" evidence="6">
    <location>
        <begin position="117"/>
        <end position="136"/>
    </location>
</feature>
<feature type="transmembrane region" description="Helical" evidence="6">
    <location>
        <begin position="227"/>
        <end position="243"/>
    </location>
</feature>
<name>A0ABR9AW60_9BACL</name>
<evidence type="ECO:0000256" key="6">
    <source>
        <dbReference type="SAM" id="Phobius"/>
    </source>
</evidence>
<dbReference type="Pfam" id="PF07690">
    <property type="entry name" value="MFS_1"/>
    <property type="match status" value="1"/>
</dbReference>
<dbReference type="Gene3D" id="1.20.1250.20">
    <property type="entry name" value="MFS general substrate transporter like domains"/>
    <property type="match status" value="2"/>
</dbReference>
<dbReference type="PROSITE" id="PS00216">
    <property type="entry name" value="SUGAR_TRANSPORT_1"/>
    <property type="match status" value="1"/>
</dbReference>
<dbReference type="CDD" id="cd17321">
    <property type="entry name" value="MFS_MMR_MDR_like"/>
    <property type="match status" value="1"/>
</dbReference>
<feature type="transmembrane region" description="Helical" evidence="6">
    <location>
        <begin position="86"/>
        <end position="111"/>
    </location>
</feature>
<evidence type="ECO:0000256" key="1">
    <source>
        <dbReference type="ARBA" id="ARBA00004651"/>
    </source>
</evidence>
<feature type="transmembrane region" description="Helical" evidence="6">
    <location>
        <begin position="21"/>
        <end position="42"/>
    </location>
</feature>
<dbReference type="PANTHER" id="PTHR23501:SF190">
    <property type="entry name" value="MAJOR FACILITATOR SUPERFAMILY MFS_1"/>
    <property type="match status" value="1"/>
</dbReference>
<dbReference type="PROSITE" id="PS50850">
    <property type="entry name" value="MFS"/>
    <property type="match status" value="1"/>
</dbReference>
<evidence type="ECO:0000256" key="4">
    <source>
        <dbReference type="ARBA" id="ARBA00022989"/>
    </source>
</evidence>
<dbReference type="InterPro" id="IPR020846">
    <property type="entry name" value="MFS_dom"/>
</dbReference>
<dbReference type="InterPro" id="IPR005829">
    <property type="entry name" value="Sugar_transporter_CS"/>
</dbReference>
<keyword evidence="3 6" id="KW-0812">Transmembrane</keyword>
<evidence type="ECO:0000313" key="9">
    <source>
        <dbReference type="Proteomes" id="UP000634529"/>
    </source>
</evidence>
<organism evidence="8 9">
    <name type="scientific">Paenibacillus arenosi</name>
    <dbReference type="NCBI Taxonomy" id="2774142"/>
    <lineage>
        <taxon>Bacteria</taxon>
        <taxon>Bacillati</taxon>
        <taxon>Bacillota</taxon>
        <taxon>Bacilli</taxon>
        <taxon>Bacillales</taxon>
        <taxon>Paenibacillaceae</taxon>
        <taxon>Paenibacillus</taxon>
    </lineage>
</organism>
<feature type="transmembrane region" description="Helical" evidence="6">
    <location>
        <begin position="328"/>
        <end position="347"/>
    </location>
</feature>
<dbReference type="SUPFAM" id="SSF103473">
    <property type="entry name" value="MFS general substrate transporter"/>
    <property type="match status" value="1"/>
</dbReference>
<feature type="transmembrane region" description="Helical" evidence="6">
    <location>
        <begin position="263"/>
        <end position="286"/>
    </location>
</feature>
<feature type="transmembrane region" description="Helical" evidence="6">
    <location>
        <begin position="353"/>
        <end position="376"/>
    </location>
</feature>
<dbReference type="InterPro" id="IPR036259">
    <property type="entry name" value="MFS_trans_sf"/>
</dbReference>
<comment type="caution">
    <text evidence="8">The sequence shown here is derived from an EMBL/GenBank/DDBJ whole genome shotgun (WGS) entry which is preliminary data.</text>
</comment>
<feature type="transmembrane region" description="Helical" evidence="6">
    <location>
        <begin position="203"/>
        <end position="221"/>
    </location>
</feature>
<feature type="transmembrane region" description="Helical" evidence="6">
    <location>
        <begin position="388"/>
        <end position="414"/>
    </location>
</feature>